<keyword evidence="4" id="KW-0547">Nucleotide-binding</keyword>
<keyword evidence="3" id="KW-0963">Cytoplasm</keyword>
<comment type="caution">
    <text evidence="7">The sequence shown here is derived from an EMBL/GenBank/DDBJ whole genome shotgun (WGS) entry which is preliminary data.</text>
</comment>
<evidence type="ECO:0000256" key="2">
    <source>
        <dbReference type="ARBA" id="ARBA00008020"/>
    </source>
</evidence>
<keyword evidence="6" id="KW-0143">Chaperone</keyword>
<organism evidence="7 8">
    <name type="scientific">Nitzschia inconspicua</name>
    <dbReference type="NCBI Taxonomy" id="303405"/>
    <lineage>
        <taxon>Eukaryota</taxon>
        <taxon>Sar</taxon>
        <taxon>Stramenopiles</taxon>
        <taxon>Ochrophyta</taxon>
        <taxon>Bacillariophyta</taxon>
        <taxon>Bacillariophyceae</taxon>
        <taxon>Bacillariophycidae</taxon>
        <taxon>Bacillariales</taxon>
        <taxon>Bacillariaceae</taxon>
        <taxon>Nitzschia</taxon>
    </lineage>
</organism>
<dbReference type="OrthoDB" id="1748577at2759"/>
<dbReference type="GO" id="GO:0016887">
    <property type="term" value="F:ATP hydrolysis activity"/>
    <property type="evidence" value="ECO:0007669"/>
    <property type="project" value="InterPro"/>
</dbReference>
<dbReference type="Proteomes" id="UP000693970">
    <property type="component" value="Unassembled WGS sequence"/>
</dbReference>
<keyword evidence="5" id="KW-0067">ATP-binding</keyword>
<name>A0A9K3KFN4_9STRA</name>
<dbReference type="InterPro" id="IPR012721">
    <property type="entry name" value="Chap_CCT_theta"/>
</dbReference>
<dbReference type="NCBIfam" id="TIGR02346">
    <property type="entry name" value="chap_CCT_theta"/>
    <property type="match status" value="1"/>
</dbReference>
<comment type="similarity">
    <text evidence="2">Belongs to the TCP-1 chaperonin family.</text>
</comment>
<evidence type="ECO:0000256" key="3">
    <source>
        <dbReference type="ARBA" id="ARBA00022490"/>
    </source>
</evidence>
<dbReference type="InterPro" id="IPR017998">
    <property type="entry name" value="Chaperone_TCP-1"/>
</dbReference>
<dbReference type="GO" id="GO:0140662">
    <property type="term" value="F:ATP-dependent protein folding chaperone"/>
    <property type="evidence" value="ECO:0007669"/>
    <property type="project" value="InterPro"/>
</dbReference>
<dbReference type="AlphaFoldDB" id="A0A9K3KFN4"/>
<evidence type="ECO:0000313" key="8">
    <source>
        <dbReference type="Proteomes" id="UP000693970"/>
    </source>
</evidence>
<evidence type="ECO:0000313" key="7">
    <source>
        <dbReference type="EMBL" id="KAG7342874.1"/>
    </source>
</evidence>
<dbReference type="InterPro" id="IPR002423">
    <property type="entry name" value="Cpn60/GroEL/TCP-1"/>
</dbReference>
<protein>
    <submittedName>
        <fullName evidence="7">Thermosome subunit alpha</fullName>
    </submittedName>
</protein>
<dbReference type="FunFam" id="3.50.7.10:FF:000008">
    <property type="entry name" value="T-complex protein 1 subunit theta"/>
    <property type="match status" value="1"/>
</dbReference>
<dbReference type="EMBL" id="JAGRRH010000024">
    <property type="protein sequence ID" value="KAG7342874.1"/>
    <property type="molecule type" value="Genomic_DNA"/>
</dbReference>
<comment type="subcellular location">
    <subcellularLocation>
        <location evidence="1">Cytoplasm</location>
    </subcellularLocation>
</comment>
<evidence type="ECO:0000256" key="4">
    <source>
        <dbReference type="ARBA" id="ARBA00022741"/>
    </source>
</evidence>
<evidence type="ECO:0000256" key="1">
    <source>
        <dbReference type="ARBA" id="ARBA00004496"/>
    </source>
</evidence>
<dbReference type="PANTHER" id="PTHR11353">
    <property type="entry name" value="CHAPERONIN"/>
    <property type="match status" value="1"/>
</dbReference>
<reference evidence="7" key="1">
    <citation type="journal article" date="2021" name="Sci. Rep.">
        <title>Diploid genomic architecture of Nitzschia inconspicua, an elite biomass production diatom.</title>
        <authorList>
            <person name="Oliver A."/>
            <person name="Podell S."/>
            <person name="Pinowska A."/>
            <person name="Traller J.C."/>
            <person name="Smith S.R."/>
            <person name="McClure R."/>
            <person name="Beliaev A."/>
            <person name="Bohutskyi P."/>
            <person name="Hill E.A."/>
            <person name="Rabines A."/>
            <person name="Zheng H."/>
            <person name="Allen L.Z."/>
            <person name="Kuo A."/>
            <person name="Grigoriev I.V."/>
            <person name="Allen A.E."/>
            <person name="Hazlebeck D."/>
            <person name="Allen E.E."/>
        </authorList>
    </citation>
    <scope>NUCLEOTIDE SEQUENCE</scope>
    <source>
        <strain evidence="7">Hildebrandi</strain>
    </source>
</reference>
<accession>A0A9K3KFN4</accession>
<dbReference type="GO" id="GO:0005737">
    <property type="term" value="C:cytoplasm"/>
    <property type="evidence" value="ECO:0007669"/>
    <property type="project" value="UniProtKB-SubCell"/>
</dbReference>
<dbReference type="GO" id="GO:0051082">
    <property type="term" value="F:unfolded protein binding"/>
    <property type="evidence" value="ECO:0007669"/>
    <property type="project" value="InterPro"/>
</dbReference>
<keyword evidence="8" id="KW-1185">Reference proteome</keyword>
<gene>
    <name evidence="7" type="ORF">IV203_020818</name>
</gene>
<evidence type="ECO:0000256" key="6">
    <source>
        <dbReference type="ARBA" id="ARBA00023186"/>
    </source>
</evidence>
<proteinExistence type="inferred from homology"/>
<reference evidence="7" key="2">
    <citation type="submission" date="2021-04" db="EMBL/GenBank/DDBJ databases">
        <authorList>
            <person name="Podell S."/>
        </authorList>
    </citation>
    <scope>NUCLEOTIDE SEQUENCE</scope>
    <source>
        <strain evidence="7">Hildebrandi</strain>
    </source>
</reference>
<sequence>MSSMAYNAAAGLGGMLKAGHEHYFDDDADGGAVVARSISAACELSRMLSSSLGPQGRNKLVVNHLEKIIVTSDCASILKEIEVEHPAAKLLELAVEQQEKECGDGTNLSLMFAGELLSSTLDLMKTMGWRHKTDILEGYHLAATKLLKDLLSTNEDEKGCVVGKLQHPASSPEALKELQEKVLKPVLGSKQYGTEDILSDLVGQACQIVLQEGMVLQPESIRTVKILGGNLSQSACVQGFVAQRGVETTKTHCEKAKIAVYASGVEASATEAKGTVLMKTADDLKNYNRTEEAKMEEIIQGIAESGVQVLVTGGNISDMALHFIEKYGLVALKLSSKWELRRLCQATGATALVRLGAPTPEEMGYSTVTQKVVGGRTVTVFENDVDGSSKIATLVLRASTSSVLNDLERAVEDGVHAVQMACKDGRLVYGGGACEMECAVQLDQFADQHPGLEQYAIRAFAKSLECVARTLADNAGWDAVQVLADIRAAHVNGQADVGVDITNAPGSKGMKEANVYDLMYVKRSALKLAIEAATTVLKVDQIIMSKRSGGPKMPGQ</sequence>
<dbReference type="GO" id="GO:0005524">
    <property type="term" value="F:ATP binding"/>
    <property type="evidence" value="ECO:0007669"/>
    <property type="project" value="UniProtKB-KW"/>
</dbReference>
<evidence type="ECO:0000256" key="5">
    <source>
        <dbReference type="ARBA" id="ARBA00022840"/>
    </source>
</evidence>
<dbReference type="Pfam" id="PF00118">
    <property type="entry name" value="Cpn60_TCP1"/>
    <property type="match status" value="1"/>
</dbReference>